<dbReference type="GO" id="GO:0016757">
    <property type="term" value="F:glycosyltransferase activity"/>
    <property type="evidence" value="ECO:0007669"/>
    <property type="project" value="UniProtKB-KW"/>
</dbReference>
<keyword evidence="4" id="KW-1133">Transmembrane helix</keyword>
<gene>
    <name evidence="5" type="ORF">CAC42_7496</name>
</gene>
<reference evidence="5 6" key="1">
    <citation type="submission" date="2017-06" db="EMBL/GenBank/DDBJ databases">
        <title>Draft genome sequence of a variant of Elsinoe murrayae.</title>
        <authorList>
            <person name="Cheng Q."/>
        </authorList>
    </citation>
    <scope>NUCLEOTIDE SEQUENCE [LARGE SCALE GENOMIC DNA]</scope>
    <source>
        <strain evidence="5 6">CQ-2017a</strain>
    </source>
</reference>
<dbReference type="GO" id="GO:0000139">
    <property type="term" value="C:Golgi membrane"/>
    <property type="evidence" value="ECO:0007669"/>
    <property type="project" value="TreeGrafter"/>
</dbReference>
<name>A0A2K1QX72_9PEZI</name>
<dbReference type="Pfam" id="PF05637">
    <property type="entry name" value="Glyco_transf_34"/>
    <property type="match status" value="1"/>
</dbReference>
<proteinExistence type="inferred from homology"/>
<evidence type="ECO:0000256" key="4">
    <source>
        <dbReference type="SAM" id="Phobius"/>
    </source>
</evidence>
<organism evidence="5 6">
    <name type="scientific">Sphaceloma murrayae</name>
    <dbReference type="NCBI Taxonomy" id="2082308"/>
    <lineage>
        <taxon>Eukaryota</taxon>
        <taxon>Fungi</taxon>
        <taxon>Dikarya</taxon>
        <taxon>Ascomycota</taxon>
        <taxon>Pezizomycotina</taxon>
        <taxon>Dothideomycetes</taxon>
        <taxon>Dothideomycetidae</taxon>
        <taxon>Myriangiales</taxon>
        <taxon>Elsinoaceae</taxon>
        <taxon>Sphaceloma</taxon>
    </lineage>
</organism>
<keyword evidence="6" id="KW-1185">Reference proteome</keyword>
<evidence type="ECO:0000256" key="1">
    <source>
        <dbReference type="ARBA" id="ARBA00005664"/>
    </source>
</evidence>
<evidence type="ECO:0000256" key="3">
    <source>
        <dbReference type="ARBA" id="ARBA00022679"/>
    </source>
</evidence>
<feature type="transmembrane region" description="Helical" evidence="4">
    <location>
        <begin position="73"/>
        <end position="91"/>
    </location>
</feature>
<dbReference type="Proteomes" id="UP000243797">
    <property type="component" value="Unassembled WGS sequence"/>
</dbReference>
<sequence length="390" mass="45055">MRKADRCSGALHLRVILDDRLAGSRTSKVCILNNFSPSTGLKSPTFTDKTQKRMGVHATTRSTFAGGRGPCRILAYFVAFLLSAVLITNLLRAPSTAAATPSSIAKVSILSGRLKGDDLYRRSAALHERHDKRFGYRQYVLKERLIGGFWDRPLYIMSLITQELAKPEDQRLQWLMWYDSDTILMNPNLPLEAFLPPEDQWSHVHMLVTNDDNGLNNGVFFIRVHPWSIQLLKTVLSIQSYEPDIDLEYNEQTALELWLLSDAYREHVMHVPQRWFNAYARGWLLEEEGNRIQATMEDARLPKNTIAKGDLLVHLAGHLSKPYMMSRFLALAEEHKSEWEVEYAKSQLREEIQSWWENDALEEDLTADKYIEKMEKRRKFRKEHGLHTGV</sequence>
<comment type="caution">
    <text evidence="5">The sequence shown here is derived from an EMBL/GenBank/DDBJ whole genome shotgun (WGS) entry which is preliminary data.</text>
</comment>
<comment type="similarity">
    <text evidence="1">Belongs to the glycosyltransferase 34 family.</text>
</comment>
<dbReference type="AlphaFoldDB" id="A0A2K1QX72"/>
<dbReference type="PANTHER" id="PTHR31306">
    <property type="entry name" value="ALPHA-1,6-MANNOSYLTRANSFERASE MNN11-RELATED"/>
    <property type="match status" value="1"/>
</dbReference>
<dbReference type="OrthoDB" id="407658at2759"/>
<evidence type="ECO:0000313" key="5">
    <source>
        <dbReference type="EMBL" id="PNS19652.1"/>
    </source>
</evidence>
<protein>
    <recommendedName>
        <fullName evidence="7">Galactosyl transferase GMA12/MNN10 family protein</fullName>
    </recommendedName>
</protein>
<dbReference type="PANTHER" id="PTHR31306:SF8">
    <property type="entry name" value="GLYCOSYLTRANSFERASE FAMILY 34 PROTEIN"/>
    <property type="match status" value="1"/>
</dbReference>
<dbReference type="EMBL" id="NKHZ01000031">
    <property type="protein sequence ID" value="PNS19652.1"/>
    <property type="molecule type" value="Genomic_DNA"/>
</dbReference>
<keyword evidence="2" id="KW-0328">Glycosyltransferase</keyword>
<dbReference type="STRING" id="2082308.A0A2K1QX72"/>
<keyword evidence="3" id="KW-0808">Transferase</keyword>
<dbReference type="InterPro" id="IPR029044">
    <property type="entry name" value="Nucleotide-diphossugar_trans"/>
</dbReference>
<dbReference type="Gene3D" id="3.90.550.10">
    <property type="entry name" value="Spore Coat Polysaccharide Biosynthesis Protein SpsA, Chain A"/>
    <property type="match status" value="1"/>
</dbReference>
<evidence type="ECO:0000256" key="2">
    <source>
        <dbReference type="ARBA" id="ARBA00022676"/>
    </source>
</evidence>
<dbReference type="InParanoid" id="A0A2K1QX72"/>
<keyword evidence="4" id="KW-0472">Membrane</keyword>
<evidence type="ECO:0000313" key="6">
    <source>
        <dbReference type="Proteomes" id="UP000243797"/>
    </source>
</evidence>
<keyword evidence="4" id="KW-0812">Transmembrane</keyword>
<evidence type="ECO:0008006" key="7">
    <source>
        <dbReference type="Google" id="ProtNLM"/>
    </source>
</evidence>
<accession>A0A2K1QX72</accession>
<dbReference type="GO" id="GO:0006487">
    <property type="term" value="P:protein N-linked glycosylation"/>
    <property type="evidence" value="ECO:0007669"/>
    <property type="project" value="TreeGrafter"/>
</dbReference>
<dbReference type="InterPro" id="IPR008630">
    <property type="entry name" value="Glyco_trans_34"/>
</dbReference>